<dbReference type="EMBL" id="CP046996">
    <property type="protein sequence ID" value="QHA00686.1"/>
    <property type="molecule type" value="Genomic_DNA"/>
</dbReference>
<accession>A0A857DKM1</accession>
<protein>
    <submittedName>
        <fullName evidence="2">NADH-quinone oxidoreductase subunit C</fullName>
    </submittedName>
</protein>
<organism evidence="2 3">
    <name type="scientific">Dehalobacter restrictus</name>
    <dbReference type="NCBI Taxonomy" id="55583"/>
    <lineage>
        <taxon>Bacteria</taxon>
        <taxon>Bacillati</taxon>
        <taxon>Bacillota</taxon>
        <taxon>Clostridia</taxon>
        <taxon>Eubacteriales</taxon>
        <taxon>Desulfitobacteriaceae</taxon>
        <taxon>Dehalobacter</taxon>
    </lineage>
</organism>
<dbReference type="InterPro" id="IPR037232">
    <property type="entry name" value="NADH_quin_OxRdtase_su_C/D-like"/>
</dbReference>
<name>A0A857DKM1_9FIRM</name>
<dbReference type="Proteomes" id="UP000430508">
    <property type="component" value="Chromosome"/>
</dbReference>
<dbReference type="GO" id="GO:0008137">
    <property type="term" value="F:NADH dehydrogenase (ubiquinone) activity"/>
    <property type="evidence" value="ECO:0007669"/>
    <property type="project" value="InterPro"/>
</dbReference>
<dbReference type="Gene3D" id="3.30.460.80">
    <property type="entry name" value="NADH:ubiquinone oxidoreductase, 30kDa subunit"/>
    <property type="match status" value="1"/>
</dbReference>
<evidence type="ECO:0000259" key="1">
    <source>
        <dbReference type="Pfam" id="PF00329"/>
    </source>
</evidence>
<dbReference type="PIRSF" id="PIRSF036585">
    <property type="entry name" value="EchD"/>
    <property type="match status" value="1"/>
</dbReference>
<dbReference type="InterPro" id="IPR001268">
    <property type="entry name" value="NADH_UbQ_OxRdtase_30kDa_su"/>
</dbReference>
<dbReference type="RefSeq" id="WP_019226286.1">
    <property type="nucleotide sequence ID" value="NZ_CP046996.1"/>
</dbReference>
<proteinExistence type="predicted"/>
<gene>
    <name evidence="2" type="ORF">GQ588_08600</name>
</gene>
<feature type="domain" description="NADH:ubiquinone oxidoreductase 30kDa subunit" evidence="1">
    <location>
        <begin position="12"/>
        <end position="94"/>
    </location>
</feature>
<dbReference type="InterPro" id="IPR012179">
    <property type="entry name" value="NiFe-hyd_3_EchD"/>
</dbReference>
<evidence type="ECO:0000313" key="2">
    <source>
        <dbReference type="EMBL" id="QHA00686.1"/>
    </source>
</evidence>
<reference evidence="2 3" key="1">
    <citation type="submission" date="2019-12" db="EMBL/GenBank/DDBJ databases">
        <title>Sequence classification of anaerobic respiratory reductive dehalogenases: First we see many, then we see few.</title>
        <authorList>
            <person name="Molenda O."/>
            <person name="Puentes Jacome L.A."/>
            <person name="Cao X."/>
            <person name="Nesbo C.L."/>
            <person name="Tang S."/>
            <person name="Morson N."/>
            <person name="Patron J."/>
            <person name="Lomheim L."/>
            <person name="Wishart D.S."/>
            <person name="Edwards E.A."/>
        </authorList>
    </citation>
    <scope>NUCLEOTIDE SEQUENCE [LARGE SCALE GENOMIC DNA]</scope>
    <source>
        <strain evidence="2 3">12DCA</strain>
    </source>
</reference>
<sequence>MTERIINPVTAEELVDRAKQYLQNGYRLIQICCTKTPSEMYLLYSFEKLDLTLENLRLDVQSGDTIPSISDVYFAAFLYENEIHDLYGINVSGMAVDFQGTFYETAVKQPFNIAAADIKE</sequence>
<evidence type="ECO:0000313" key="3">
    <source>
        <dbReference type="Proteomes" id="UP000430508"/>
    </source>
</evidence>
<dbReference type="SUPFAM" id="SSF143243">
    <property type="entry name" value="Nqo5-like"/>
    <property type="match status" value="1"/>
</dbReference>
<dbReference type="AlphaFoldDB" id="A0A857DKM1"/>
<dbReference type="Pfam" id="PF00329">
    <property type="entry name" value="Complex1_30kDa"/>
    <property type="match status" value="1"/>
</dbReference>